<dbReference type="EMBL" id="VUNG01000038">
    <property type="protein sequence ID" value="MST85455.1"/>
    <property type="molecule type" value="Genomic_DNA"/>
</dbReference>
<name>A0A7K0KJ06_9BACT</name>
<organism evidence="10 11">
    <name type="scientific">Hallella mizrahii</name>
    <dbReference type="NCBI Taxonomy" id="2606637"/>
    <lineage>
        <taxon>Bacteria</taxon>
        <taxon>Pseudomonadati</taxon>
        <taxon>Bacteroidota</taxon>
        <taxon>Bacteroidia</taxon>
        <taxon>Bacteroidales</taxon>
        <taxon>Prevotellaceae</taxon>
        <taxon>Hallella</taxon>
    </lineage>
</organism>
<feature type="transmembrane region" description="Helical" evidence="9">
    <location>
        <begin position="169"/>
        <end position="186"/>
    </location>
</feature>
<dbReference type="Proteomes" id="UP000438914">
    <property type="component" value="Unassembled WGS sequence"/>
</dbReference>
<feature type="transmembrane region" description="Helical" evidence="9">
    <location>
        <begin position="145"/>
        <end position="162"/>
    </location>
</feature>
<keyword evidence="11" id="KW-1185">Reference proteome</keyword>
<sequence>MKEKQNTSKWGASLRAAFPYTIPIFAGYWFLGLTYGILMNVSGFSFVWPMVMAAVIYSGSVEFVAVKVLLSSFHPLQAFVMAFMIGARHLFYGITMLDRFKHKGWKKPLLIYFMSDETFSVNYTAKIPKDVDEGWFMLWITLLDFLYWLTGATLGGIFGNLITFSTKGLDFVMTAMFVVIFVEQWLKDSSHVSAILGIVLSVISLLLFGSDHFVIPAMMLMLLVLLTLRPRLAKAADKESDVMSDHRDSKTHLSERKEDQA</sequence>
<feature type="transmembrane region" description="Helical" evidence="9">
    <location>
        <begin position="20"/>
        <end position="38"/>
    </location>
</feature>
<feature type="transmembrane region" description="Helical" evidence="9">
    <location>
        <begin position="76"/>
        <end position="97"/>
    </location>
</feature>
<evidence type="ECO:0000256" key="7">
    <source>
        <dbReference type="ARBA" id="ARBA00023136"/>
    </source>
</evidence>
<reference evidence="10 11" key="1">
    <citation type="submission" date="2019-08" db="EMBL/GenBank/DDBJ databases">
        <title>In-depth cultivation of the pig gut microbiome towards novel bacterial diversity and tailored functional studies.</title>
        <authorList>
            <person name="Wylensek D."/>
            <person name="Hitch T.C.A."/>
            <person name="Clavel T."/>
        </authorList>
    </citation>
    <scope>NUCLEOTIDE SEQUENCE [LARGE SCALE GENOMIC DNA]</scope>
    <source>
        <strain evidence="10 11">LKV-178-WT-2A</strain>
    </source>
</reference>
<evidence type="ECO:0000256" key="8">
    <source>
        <dbReference type="SAM" id="MobiDB-lite"/>
    </source>
</evidence>
<keyword evidence="3" id="KW-0813">Transport</keyword>
<evidence type="ECO:0000313" key="10">
    <source>
        <dbReference type="EMBL" id="MST85455.1"/>
    </source>
</evidence>
<dbReference type="PANTHER" id="PTHR34979:SF1">
    <property type="entry name" value="INNER MEMBRANE PROTEIN YGAZ"/>
    <property type="match status" value="1"/>
</dbReference>
<comment type="subcellular location">
    <subcellularLocation>
        <location evidence="1">Cell membrane</location>
        <topology evidence="1">Multi-pass membrane protein</topology>
    </subcellularLocation>
</comment>
<evidence type="ECO:0000256" key="3">
    <source>
        <dbReference type="ARBA" id="ARBA00022448"/>
    </source>
</evidence>
<gene>
    <name evidence="10" type="ORF">FYJ73_12400</name>
</gene>
<feature type="region of interest" description="Disordered" evidence="8">
    <location>
        <begin position="237"/>
        <end position="261"/>
    </location>
</feature>
<dbReference type="GO" id="GO:1903785">
    <property type="term" value="P:L-valine transmembrane transport"/>
    <property type="evidence" value="ECO:0007669"/>
    <property type="project" value="TreeGrafter"/>
</dbReference>
<dbReference type="GO" id="GO:0005886">
    <property type="term" value="C:plasma membrane"/>
    <property type="evidence" value="ECO:0007669"/>
    <property type="project" value="UniProtKB-SubCell"/>
</dbReference>
<evidence type="ECO:0000256" key="5">
    <source>
        <dbReference type="ARBA" id="ARBA00022692"/>
    </source>
</evidence>
<evidence type="ECO:0000256" key="1">
    <source>
        <dbReference type="ARBA" id="ARBA00004651"/>
    </source>
</evidence>
<evidence type="ECO:0000256" key="2">
    <source>
        <dbReference type="ARBA" id="ARBA00010735"/>
    </source>
</evidence>
<feature type="transmembrane region" description="Helical" evidence="9">
    <location>
        <begin position="192"/>
        <end position="225"/>
    </location>
</feature>
<proteinExistence type="inferred from homology"/>
<feature type="transmembrane region" description="Helical" evidence="9">
    <location>
        <begin position="50"/>
        <end position="70"/>
    </location>
</feature>
<dbReference type="PANTHER" id="PTHR34979">
    <property type="entry name" value="INNER MEMBRANE PROTEIN YGAZ"/>
    <property type="match status" value="1"/>
</dbReference>
<accession>A0A7K0KJ06</accession>
<evidence type="ECO:0000256" key="6">
    <source>
        <dbReference type="ARBA" id="ARBA00022989"/>
    </source>
</evidence>
<evidence type="ECO:0000256" key="4">
    <source>
        <dbReference type="ARBA" id="ARBA00022475"/>
    </source>
</evidence>
<comment type="similarity">
    <text evidence="2">Belongs to the AzlC family.</text>
</comment>
<evidence type="ECO:0000313" key="11">
    <source>
        <dbReference type="Proteomes" id="UP000438914"/>
    </source>
</evidence>
<keyword evidence="5 9" id="KW-0812">Transmembrane</keyword>
<keyword evidence="7 9" id="KW-0472">Membrane</keyword>
<evidence type="ECO:0000256" key="9">
    <source>
        <dbReference type="SAM" id="Phobius"/>
    </source>
</evidence>
<keyword evidence="6 9" id="KW-1133">Transmembrane helix</keyword>
<dbReference type="AlphaFoldDB" id="A0A7K0KJ06"/>
<keyword evidence="4" id="KW-1003">Cell membrane</keyword>
<comment type="caution">
    <text evidence="10">The sequence shown here is derived from an EMBL/GenBank/DDBJ whole genome shotgun (WGS) entry which is preliminary data.</text>
</comment>
<dbReference type="InterPro" id="IPR011606">
    <property type="entry name" value="Brnchd-chn_aa_trnsp_permease"/>
</dbReference>
<protein>
    <submittedName>
        <fullName evidence="10">Branched-chain amino acid transporter AzlC</fullName>
    </submittedName>
</protein>
<dbReference type="Pfam" id="PF03591">
    <property type="entry name" value="AzlC"/>
    <property type="match status" value="1"/>
</dbReference>
<dbReference type="RefSeq" id="WP_154535042.1">
    <property type="nucleotide sequence ID" value="NZ_VUNG01000038.1"/>
</dbReference>